<dbReference type="Gene3D" id="1.20.120.530">
    <property type="entry name" value="GntR ligand-binding domain-like"/>
    <property type="match status" value="1"/>
</dbReference>
<dbReference type="Pfam" id="PF07729">
    <property type="entry name" value="FCD"/>
    <property type="match status" value="1"/>
</dbReference>
<dbReference type="SMART" id="SM00345">
    <property type="entry name" value="HTH_GNTR"/>
    <property type="match status" value="1"/>
</dbReference>
<dbReference type="Proteomes" id="UP000030960">
    <property type="component" value="Unassembled WGS sequence"/>
</dbReference>
<proteinExistence type="predicted"/>
<evidence type="ECO:0000256" key="3">
    <source>
        <dbReference type="ARBA" id="ARBA00023163"/>
    </source>
</evidence>
<dbReference type="SMART" id="SM00895">
    <property type="entry name" value="FCD"/>
    <property type="match status" value="1"/>
</dbReference>
<dbReference type="InterPro" id="IPR000485">
    <property type="entry name" value="AsnC-type_HTH_dom"/>
</dbReference>
<dbReference type="GO" id="GO:0003700">
    <property type="term" value="F:DNA-binding transcription factor activity"/>
    <property type="evidence" value="ECO:0007669"/>
    <property type="project" value="InterPro"/>
</dbReference>
<dbReference type="STRING" id="561184.SAMN05216376_12219"/>
<dbReference type="OrthoDB" id="8114900at2"/>
<keyword evidence="1" id="KW-0805">Transcription regulation</keyword>
<dbReference type="PANTHER" id="PTHR43537">
    <property type="entry name" value="TRANSCRIPTIONAL REGULATOR, GNTR FAMILY"/>
    <property type="match status" value="1"/>
</dbReference>
<dbReference type="InterPro" id="IPR000524">
    <property type="entry name" value="Tscrpt_reg_HTH_GntR"/>
</dbReference>
<dbReference type="EMBL" id="JSUQ01000007">
    <property type="protein sequence ID" value="KHQ53342.1"/>
    <property type="molecule type" value="Genomic_DNA"/>
</dbReference>
<keyword evidence="2" id="KW-0238">DNA-binding</keyword>
<dbReference type="PRINTS" id="PR00033">
    <property type="entry name" value="HTHASNC"/>
</dbReference>
<dbReference type="PANTHER" id="PTHR43537:SF49">
    <property type="entry name" value="TRANSCRIPTIONAL REGULATORY PROTEIN"/>
    <property type="match status" value="1"/>
</dbReference>
<sequence length="214" mass="23761">MTDEKPLELSQGQEAYRRILDEIRAGHLMPGDRLMEVELAKRLGFSRTPVREAIRQLESDGVVTHVPRVGAAIRRLDHAEISELYDMRTVLEGTAARFAARAASEVELAELADIHAAMAAGDGDPFVLNRQFHAALLDAARNRFLMKAVASIHTTLLILGPTTLREEERAEDALREHAAILEGLQARDQDAAEQAMRAHIAAAHRARLRQLRRG</sequence>
<dbReference type="InterPro" id="IPR036390">
    <property type="entry name" value="WH_DNA-bd_sf"/>
</dbReference>
<dbReference type="PROSITE" id="PS50949">
    <property type="entry name" value="HTH_GNTR"/>
    <property type="match status" value="1"/>
</dbReference>
<dbReference type="PATRIC" id="fig|1515334.3.peg.1882"/>
<organism evidence="4 5">
    <name type="scientific">Mameliella alba</name>
    <dbReference type="NCBI Taxonomy" id="561184"/>
    <lineage>
        <taxon>Bacteria</taxon>
        <taxon>Pseudomonadati</taxon>
        <taxon>Pseudomonadota</taxon>
        <taxon>Alphaproteobacteria</taxon>
        <taxon>Rhodobacterales</taxon>
        <taxon>Roseobacteraceae</taxon>
        <taxon>Mameliella</taxon>
    </lineage>
</organism>
<dbReference type="CDD" id="cd07377">
    <property type="entry name" value="WHTH_GntR"/>
    <property type="match status" value="1"/>
</dbReference>
<dbReference type="RefSeq" id="WP_043140184.1">
    <property type="nucleotide sequence ID" value="NZ_AP022337.1"/>
</dbReference>
<evidence type="ECO:0000313" key="5">
    <source>
        <dbReference type="Proteomes" id="UP000030960"/>
    </source>
</evidence>
<dbReference type="Pfam" id="PF00392">
    <property type="entry name" value="GntR"/>
    <property type="match status" value="1"/>
</dbReference>
<dbReference type="InterPro" id="IPR008920">
    <property type="entry name" value="TF_FadR/GntR_C"/>
</dbReference>
<dbReference type="InterPro" id="IPR011711">
    <property type="entry name" value="GntR_C"/>
</dbReference>
<dbReference type="SUPFAM" id="SSF46785">
    <property type="entry name" value="Winged helix' DNA-binding domain"/>
    <property type="match status" value="1"/>
</dbReference>
<dbReference type="GO" id="GO:0043565">
    <property type="term" value="F:sequence-specific DNA binding"/>
    <property type="evidence" value="ECO:0007669"/>
    <property type="project" value="InterPro"/>
</dbReference>
<keyword evidence="3" id="KW-0804">Transcription</keyword>
<dbReference type="SUPFAM" id="SSF48008">
    <property type="entry name" value="GntR ligand-binding domain-like"/>
    <property type="match status" value="1"/>
</dbReference>
<evidence type="ECO:0000256" key="1">
    <source>
        <dbReference type="ARBA" id="ARBA00023015"/>
    </source>
</evidence>
<dbReference type="InterPro" id="IPR036388">
    <property type="entry name" value="WH-like_DNA-bd_sf"/>
</dbReference>
<dbReference type="PRINTS" id="PR00035">
    <property type="entry name" value="HTHGNTR"/>
</dbReference>
<evidence type="ECO:0000256" key="2">
    <source>
        <dbReference type="ARBA" id="ARBA00023125"/>
    </source>
</evidence>
<comment type="caution">
    <text evidence="4">The sequence shown here is derived from an EMBL/GenBank/DDBJ whole genome shotgun (WGS) entry which is preliminary data.</text>
</comment>
<gene>
    <name evidence="4" type="ORF">OA50_01871</name>
</gene>
<dbReference type="Gene3D" id="1.10.10.10">
    <property type="entry name" value="Winged helix-like DNA-binding domain superfamily/Winged helix DNA-binding domain"/>
    <property type="match status" value="1"/>
</dbReference>
<dbReference type="AlphaFoldDB" id="A0A0B3RZ26"/>
<name>A0A0B3RZ26_9RHOB</name>
<protein>
    <submittedName>
        <fullName evidence="4">GntR family transcriptional regulator</fullName>
    </submittedName>
</protein>
<reference evidence="4 5" key="1">
    <citation type="submission" date="2014-10" db="EMBL/GenBank/DDBJ databases">
        <title>Genome sequence of Ponticoccus sp. strain UMTAT08 isolated from clonal culture of toxic dinoflagellate Alexandrium tamiyavanichii.</title>
        <authorList>
            <person name="Gan H.Y."/>
            <person name="Muhd D.-D."/>
            <person name="Mohd Noor M.E."/>
            <person name="Yeong Y.S."/>
            <person name="Usup G."/>
        </authorList>
    </citation>
    <scope>NUCLEOTIDE SEQUENCE [LARGE SCALE GENOMIC DNA]</scope>
    <source>
        <strain evidence="4 5">UMTAT08</strain>
    </source>
</reference>
<keyword evidence="5" id="KW-1185">Reference proteome</keyword>
<evidence type="ECO:0000313" key="4">
    <source>
        <dbReference type="EMBL" id="KHQ53342.1"/>
    </source>
</evidence>
<accession>A0A0B3RZ26</accession>